<protein>
    <submittedName>
        <fullName evidence="1">Uncharacterized protein</fullName>
    </submittedName>
</protein>
<dbReference type="OrthoDB" id="647355at2"/>
<name>A0A3D9CHB6_9FLAO</name>
<dbReference type="EMBL" id="QNUE01000017">
    <property type="protein sequence ID" value="REC65168.1"/>
    <property type="molecule type" value="Genomic_DNA"/>
</dbReference>
<proteinExistence type="predicted"/>
<dbReference type="AlphaFoldDB" id="A0A3D9CHB6"/>
<keyword evidence="2" id="KW-1185">Reference proteome</keyword>
<sequence>MKKAYFFLVFLLFQLKIFGQENQDKEFHKVVPHWFSAWTLVYKDLYKIDTINPVEFVFFDENYVYSTSAVTIDKGEIIDGPSLLNLKLNWKKKLHNGSIVLPNKVSIPIGITSYASEIPDTAHHSFFVMPLPGFWEKAGIESKELGLDNLITGVFLHEFSHSQQMLNFGIKITQYEKEHHFEVHLNDDILQNLFSQNKGYVNLFNAEVNSFYNSIPDKGIDTEEVLKGLKIMDQRQKKYLTGKYKTLIEMDDIFLTMEGLGQYSMYLWLIHPAGGNINKDLALKGVRRNKKWWSQEEGLALFLILERLKASEFWVKDMFGTKPVMITHLIKSNLKK</sequence>
<evidence type="ECO:0000313" key="1">
    <source>
        <dbReference type="EMBL" id="REC65168.1"/>
    </source>
</evidence>
<reference evidence="1 2" key="1">
    <citation type="journal article" date="2007" name="Int. J. Syst. Evol. Microbiol.">
        <title>Chryseobacterium flavum sp. nov., isolated from polluted soil.</title>
        <authorList>
            <person name="Zhou Y."/>
            <person name="Dong J."/>
            <person name="Wang X."/>
            <person name="Huang X."/>
            <person name="Zhang K.Y."/>
            <person name="Zhang Y.Q."/>
            <person name="Guo Y.F."/>
            <person name="Lai R."/>
            <person name="Li W.J."/>
        </authorList>
    </citation>
    <scope>NUCLEOTIDE SEQUENCE [LARGE SCALE GENOMIC DNA]</scope>
    <source>
        <strain evidence="1 2">KCTC 12877</strain>
    </source>
</reference>
<comment type="caution">
    <text evidence="1">The sequence shown here is derived from an EMBL/GenBank/DDBJ whole genome shotgun (WGS) entry which is preliminary data.</text>
</comment>
<dbReference type="RefSeq" id="WP_115963008.1">
    <property type="nucleotide sequence ID" value="NZ_CBCRVL010000015.1"/>
</dbReference>
<dbReference type="Proteomes" id="UP000256769">
    <property type="component" value="Unassembled WGS sequence"/>
</dbReference>
<evidence type="ECO:0000313" key="2">
    <source>
        <dbReference type="Proteomes" id="UP000256769"/>
    </source>
</evidence>
<gene>
    <name evidence="1" type="ORF">DRF59_17085</name>
</gene>
<accession>A0A3D9CHB6</accession>
<organism evidence="1 2">
    <name type="scientific">Chryseobacterium flavum</name>
    <dbReference type="NCBI Taxonomy" id="415851"/>
    <lineage>
        <taxon>Bacteria</taxon>
        <taxon>Pseudomonadati</taxon>
        <taxon>Bacteroidota</taxon>
        <taxon>Flavobacteriia</taxon>
        <taxon>Flavobacteriales</taxon>
        <taxon>Weeksellaceae</taxon>
        <taxon>Chryseobacterium group</taxon>
        <taxon>Chryseobacterium</taxon>
    </lineage>
</organism>